<evidence type="ECO:0000313" key="1">
    <source>
        <dbReference type="EMBL" id="KAJ6716331.1"/>
    </source>
</evidence>
<organism evidence="1 2">
    <name type="scientific">Salix koriyanagi</name>
    <dbReference type="NCBI Taxonomy" id="2511006"/>
    <lineage>
        <taxon>Eukaryota</taxon>
        <taxon>Viridiplantae</taxon>
        <taxon>Streptophyta</taxon>
        <taxon>Embryophyta</taxon>
        <taxon>Tracheophyta</taxon>
        <taxon>Spermatophyta</taxon>
        <taxon>Magnoliopsida</taxon>
        <taxon>eudicotyledons</taxon>
        <taxon>Gunneridae</taxon>
        <taxon>Pentapetalae</taxon>
        <taxon>rosids</taxon>
        <taxon>fabids</taxon>
        <taxon>Malpighiales</taxon>
        <taxon>Salicaceae</taxon>
        <taxon>Saliceae</taxon>
        <taxon>Salix</taxon>
    </lineage>
</organism>
<reference evidence="1" key="1">
    <citation type="submission" date="2022-11" db="EMBL/GenBank/DDBJ databases">
        <authorList>
            <person name="Hyden B.L."/>
            <person name="Feng K."/>
            <person name="Yates T."/>
            <person name="Jawdy S."/>
            <person name="Smart L.B."/>
            <person name="Muchero W."/>
        </authorList>
    </citation>
    <scope>NUCLEOTIDE SEQUENCE</scope>
    <source>
        <tissue evidence="1">Shoot tip</tissue>
    </source>
</reference>
<evidence type="ECO:0000313" key="2">
    <source>
        <dbReference type="Proteomes" id="UP001151752"/>
    </source>
</evidence>
<keyword evidence="2" id="KW-1185">Reference proteome</keyword>
<reference evidence="1" key="2">
    <citation type="journal article" date="2023" name="Int. J. Mol. Sci.">
        <title>De Novo Assembly and Annotation of 11 Diverse Shrub Willow (Salix) Genomes Reveals Novel Gene Organization in Sex-Linked Regions.</title>
        <authorList>
            <person name="Hyden B."/>
            <person name="Feng K."/>
            <person name="Yates T.B."/>
            <person name="Jawdy S."/>
            <person name="Cereghino C."/>
            <person name="Smart L.B."/>
            <person name="Muchero W."/>
        </authorList>
    </citation>
    <scope>NUCLEOTIDE SEQUENCE</scope>
    <source>
        <tissue evidence="1">Shoot tip</tissue>
    </source>
</reference>
<sequence>MRKPQNGQEIWLTTELIILPREWKNKQINPQVEGAGLSSLSVSALVSSFLVAAAASSPAFSSVFFSSTLNFSNASAATVASSFSPLLSWDSATS</sequence>
<dbReference type="EMBL" id="JAPFFM010000014">
    <property type="protein sequence ID" value="KAJ6716331.1"/>
    <property type="molecule type" value="Genomic_DNA"/>
</dbReference>
<proteinExistence type="predicted"/>
<comment type="caution">
    <text evidence="1">The sequence shown here is derived from an EMBL/GenBank/DDBJ whole genome shotgun (WGS) entry which is preliminary data.</text>
</comment>
<dbReference type="Proteomes" id="UP001151752">
    <property type="component" value="Chromosome 9"/>
</dbReference>
<protein>
    <submittedName>
        <fullName evidence="1">Uncharacterized protein</fullName>
    </submittedName>
</protein>
<gene>
    <name evidence="1" type="ORF">OIU74_008958</name>
</gene>
<accession>A0A9Q0TR75</accession>
<name>A0A9Q0TR75_9ROSI</name>
<dbReference type="AlphaFoldDB" id="A0A9Q0TR75"/>